<organism evidence="1 2">
    <name type="scientific">Parapedobacter defluvii</name>
    <dbReference type="NCBI Taxonomy" id="2045106"/>
    <lineage>
        <taxon>Bacteria</taxon>
        <taxon>Pseudomonadati</taxon>
        <taxon>Bacteroidota</taxon>
        <taxon>Sphingobacteriia</taxon>
        <taxon>Sphingobacteriales</taxon>
        <taxon>Sphingobacteriaceae</taxon>
        <taxon>Parapedobacter</taxon>
    </lineage>
</organism>
<gene>
    <name evidence="1" type="ORF">GCM10011386_07730</name>
</gene>
<evidence type="ECO:0000313" key="1">
    <source>
        <dbReference type="EMBL" id="GGC18285.1"/>
    </source>
</evidence>
<accession>A0ABQ1L682</accession>
<comment type="caution">
    <text evidence="1">The sequence shown here is derived from an EMBL/GenBank/DDBJ whole genome shotgun (WGS) entry which is preliminary data.</text>
</comment>
<evidence type="ECO:0000313" key="2">
    <source>
        <dbReference type="Proteomes" id="UP000597338"/>
    </source>
</evidence>
<name>A0ABQ1L682_9SPHI</name>
<sequence>MDEILTNAGFSFHNNNGGRFRYTRPGKSRDTGLSIDYHESRRTLFSFSSNVPMLNKWKQESNGWSCSPVTALMLYGCGGFERNHWKMAFGYIRSKQP</sequence>
<dbReference type="RefSeq" id="WP_188747658.1">
    <property type="nucleotide sequence ID" value="NZ_BMIK01000002.1"/>
</dbReference>
<proteinExistence type="predicted"/>
<protein>
    <recommendedName>
        <fullName evidence="3">Peptidase C39-like domain-containing protein</fullName>
    </recommendedName>
</protein>
<dbReference type="Proteomes" id="UP000597338">
    <property type="component" value="Unassembled WGS sequence"/>
</dbReference>
<reference evidence="2" key="1">
    <citation type="journal article" date="2019" name="Int. J. Syst. Evol. Microbiol.">
        <title>The Global Catalogue of Microorganisms (GCM) 10K type strain sequencing project: providing services to taxonomists for standard genome sequencing and annotation.</title>
        <authorList>
            <consortium name="The Broad Institute Genomics Platform"/>
            <consortium name="The Broad Institute Genome Sequencing Center for Infectious Disease"/>
            <person name="Wu L."/>
            <person name="Ma J."/>
        </authorList>
    </citation>
    <scope>NUCLEOTIDE SEQUENCE [LARGE SCALE GENOMIC DNA]</scope>
    <source>
        <strain evidence="2">CGMCC 1.15342</strain>
    </source>
</reference>
<dbReference type="EMBL" id="BMIK01000002">
    <property type="protein sequence ID" value="GGC18285.1"/>
    <property type="molecule type" value="Genomic_DNA"/>
</dbReference>
<evidence type="ECO:0008006" key="3">
    <source>
        <dbReference type="Google" id="ProtNLM"/>
    </source>
</evidence>
<keyword evidence="2" id="KW-1185">Reference proteome</keyword>